<feature type="compositionally biased region" description="Basic and acidic residues" evidence="1">
    <location>
        <begin position="20"/>
        <end position="32"/>
    </location>
</feature>
<feature type="compositionally biased region" description="Polar residues" evidence="1">
    <location>
        <begin position="396"/>
        <end position="423"/>
    </location>
</feature>
<dbReference type="VEuPathDB" id="FungiDB:EYZ11_010199"/>
<evidence type="ECO:0000256" key="1">
    <source>
        <dbReference type="SAM" id="MobiDB-lite"/>
    </source>
</evidence>
<evidence type="ECO:0000313" key="4">
    <source>
        <dbReference type="Proteomes" id="UP000324241"/>
    </source>
</evidence>
<feature type="region of interest" description="Disordered" evidence="1">
    <location>
        <begin position="309"/>
        <end position="370"/>
    </location>
</feature>
<comment type="caution">
    <text evidence="3">The sequence shown here is derived from an EMBL/GenBank/DDBJ whole genome shotgun (WGS) entry which is preliminary data.</text>
</comment>
<feature type="domain" description="Bacteriophage T5 Orf172 DNA-binding" evidence="2">
    <location>
        <begin position="643"/>
        <end position="735"/>
    </location>
</feature>
<feature type="compositionally biased region" description="Polar residues" evidence="1">
    <location>
        <begin position="221"/>
        <end position="231"/>
    </location>
</feature>
<evidence type="ECO:0000259" key="2">
    <source>
        <dbReference type="SMART" id="SM00974"/>
    </source>
</evidence>
<feature type="compositionally biased region" description="Polar residues" evidence="1">
    <location>
        <begin position="58"/>
        <end position="67"/>
    </location>
</feature>
<dbReference type="OrthoDB" id="2417614at2759"/>
<dbReference type="InterPro" id="IPR018306">
    <property type="entry name" value="Phage_T5_Orf172_DNA-bd"/>
</dbReference>
<proteinExistence type="predicted"/>
<sequence>MLAMEDTLLSQTKAPQTPLKESRSGPEFDKRSFSTATPLSKATPSSSPDASHDGIFSPPNSVSTQATEDYGWDTPTRKPHHRFDPSFFTISSLSSPSRMKAKEPSVSYEFTTVKPTCAGSLATISTSLGSYSNQTDQNYEFNGLNKLPPLGCRAERTTGYRNTTTVHPIHEGQHAKRRSMSLGQVNFYHDETGKAPHGKPRSRSLSAPRSGYHEDQIDPGDSSSIQSSTGVTPDVKLSPPEFLSNETSDVGVSRILSLSSPEVKDTENFASDFDLSAVTFDSPQKDETKSRLLPAGVWNGVRRHNFGVSSAQLRNASRGRSRSTTPSGNLSAAPGSPDVQPTIDIGRNALDTTLPQKDSSVSSSSRIKRHSMNLMPDIDFVHHMEPHRRKGRPSSDIGTNLQGFREQSSPSHYSDIAPSTSMTGAKDPTSNDDIPQPTHPETSLNKILPRNMGRLFHEDSSRCVASKKGNGERCLIRQRGSIDMISAQLLNFINTNTADLESHINDLVNSILCKIHMKVATKEWRFWRGILPKLNGLSDNVEDYHISLLFDWIHTLKADVISLGPFIGTRIKAENNEANSPPSLTDSTMTTARPKSSLQELEPYCPLSQMGKPITKALEEICNKPLSKLEIERTGFIYIYWCPGHFGRVKIGYTGDVNVRLNQWERQCGKRLYVHFPREDTKEPLRHIFRVEKLIHAELRDYRKMEPKCPMCSMTHFEWFELDSVDIAVDVAKKWIDWMRQKPYIQKDFRGEVKWTLSDEALESLENICKPHERLSGGF</sequence>
<feature type="compositionally biased region" description="Polar residues" evidence="1">
    <location>
        <begin position="33"/>
        <end position="49"/>
    </location>
</feature>
<evidence type="ECO:0000313" key="3">
    <source>
        <dbReference type="EMBL" id="KAA8647046.1"/>
    </source>
</evidence>
<protein>
    <recommendedName>
        <fullName evidence="2">Bacteriophage T5 Orf172 DNA-binding domain-containing protein</fullName>
    </recommendedName>
</protein>
<dbReference type="SMART" id="SM00974">
    <property type="entry name" value="T5orf172"/>
    <property type="match status" value="1"/>
</dbReference>
<accession>A0A5M9MMC4</accession>
<reference evidence="3 4" key="1">
    <citation type="submission" date="2019-08" db="EMBL/GenBank/DDBJ databases">
        <title>The genome sequence of a newly discovered highly antifungal drug resistant Aspergillus species, Aspergillus tanneri NIH 1004.</title>
        <authorList>
            <person name="Mounaud S."/>
            <person name="Singh I."/>
            <person name="Joardar V."/>
            <person name="Pakala S."/>
            <person name="Pakala S."/>
            <person name="Venepally P."/>
            <person name="Chung J.K."/>
            <person name="Losada L."/>
            <person name="Nierman W.C."/>
        </authorList>
    </citation>
    <scope>NUCLEOTIDE SEQUENCE [LARGE SCALE GENOMIC DNA]</scope>
    <source>
        <strain evidence="3 4">NIH1004</strain>
    </source>
</reference>
<feature type="region of interest" description="Disordered" evidence="1">
    <location>
        <begin position="189"/>
        <end position="246"/>
    </location>
</feature>
<dbReference type="Pfam" id="PF10544">
    <property type="entry name" value="T5orf172"/>
    <property type="match status" value="1"/>
</dbReference>
<organism evidence="3 4">
    <name type="scientific">Aspergillus tanneri</name>
    <dbReference type="NCBI Taxonomy" id="1220188"/>
    <lineage>
        <taxon>Eukaryota</taxon>
        <taxon>Fungi</taxon>
        <taxon>Dikarya</taxon>
        <taxon>Ascomycota</taxon>
        <taxon>Pezizomycotina</taxon>
        <taxon>Eurotiomycetes</taxon>
        <taxon>Eurotiomycetidae</taxon>
        <taxon>Eurotiales</taxon>
        <taxon>Aspergillaceae</taxon>
        <taxon>Aspergillus</taxon>
        <taxon>Aspergillus subgen. Circumdati</taxon>
    </lineage>
</organism>
<feature type="region of interest" description="Disordered" evidence="1">
    <location>
        <begin position="386"/>
        <end position="445"/>
    </location>
</feature>
<feature type="region of interest" description="Disordered" evidence="1">
    <location>
        <begin position="1"/>
        <end position="84"/>
    </location>
</feature>
<dbReference type="EMBL" id="QUQM01000004">
    <property type="protein sequence ID" value="KAA8647046.1"/>
    <property type="molecule type" value="Genomic_DNA"/>
</dbReference>
<dbReference type="AlphaFoldDB" id="A0A5M9MMC4"/>
<name>A0A5M9MMC4_9EURO</name>
<dbReference type="GeneID" id="54328431"/>
<dbReference type="PANTHER" id="PTHR28094">
    <property type="entry name" value="MEIOTICALLY UP-REGULATED GENE 113 PROTEIN"/>
    <property type="match status" value="1"/>
</dbReference>
<dbReference type="Proteomes" id="UP000324241">
    <property type="component" value="Unassembled WGS sequence"/>
</dbReference>
<dbReference type="PANTHER" id="PTHR28094:SF1">
    <property type="entry name" value="MEIOTICALLY UP-REGULATED GENE 113 PROTEIN"/>
    <property type="match status" value="1"/>
</dbReference>
<gene>
    <name evidence="3" type="ORF">ATNIH1004_005729</name>
</gene>
<dbReference type="InterPro" id="IPR053006">
    <property type="entry name" value="Meiosis_regulatory"/>
</dbReference>
<dbReference type="RefSeq" id="XP_033426407.1">
    <property type="nucleotide sequence ID" value="XM_033570375.1"/>
</dbReference>